<accession>X0XYU8</accession>
<proteinExistence type="predicted"/>
<sequence length="159" mass="16822">MPNATAFEIVKDQIGCCGIWCGSCVVGNGALREVTKGYAAMIEAHGLKEWGPRDVDYEELAKGLESIQATPLCPGCLNGGGRDNCEMKACASGKGIDDCSECGEPAGCPHIDVLQKMRSGAVAAGLLVKNESVDKQELIEQWTAQLKSKWPCSVLFAGD</sequence>
<evidence type="ECO:0008006" key="2">
    <source>
        <dbReference type="Google" id="ProtNLM"/>
    </source>
</evidence>
<dbReference type="AlphaFoldDB" id="X0XYU8"/>
<comment type="caution">
    <text evidence="1">The sequence shown here is derived from an EMBL/GenBank/DDBJ whole genome shotgun (WGS) entry which is preliminary data.</text>
</comment>
<dbReference type="EMBL" id="BARS01041160">
    <property type="protein sequence ID" value="GAG41758.1"/>
    <property type="molecule type" value="Genomic_DNA"/>
</dbReference>
<reference evidence="1" key="1">
    <citation type="journal article" date="2014" name="Front. Microbiol.">
        <title>High frequency of phylogenetically diverse reductive dehalogenase-homologous genes in deep subseafloor sedimentary metagenomes.</title>
        <authorList>
            <person name="Kawai M."/>
            <person name="Futagami T."/>
            <person name="Toyoda A."/>
            <person name="Takaki Y."/>
            <person name="Nishi S."/>
            <person name="Hori S."/>
            <person name="Arai W."/>
            <person name="Tsubouchi T."/>
            <person name="Morono Y."/>
            <person name="Uchiyama I."/>
            <person name="Ito T."/>
            <person name="Fujiyama A."/>
            <person name="Inagaki F."/>
            <person name="Takami H."/>
        </authorList>
    </citation>
    <scope>NUCLEOTIDE SEQUENCE</scope>
    <source>
        <strain evidence="1">Expedition CK06-06</strain>
    </source>
</reference>
<organism evidence="1">
    <name type="scientific">marine sediment metagenome</name>
    <dbReference type="NCBI Taxonomy" id="412755"/>
    <lineage>
        <taxon>unclassified sequences</taxon>
        <taxon>metagenomes</taxon>
        <taxon>ecological metagenomes</taxon>
    </lineage>
</organism>
<gene>
    <name evidence="1" type="ORF">S01H1_62642</name>
</gene>
<dbReference type="InterPro" id="IPR024227">
    <property type="entry name" value="DUF3795"/>
</dbReference>
<name>X0XYU8_9ZZZZ</name>
<dbReference type="Pfam" id="PF12675">
    <property type="entry name" value="DUF3795"/>
    <property type="match status" value="1"/>
</dbReference>
<protein>
    <recommendedName>
        <fullName evidence="2">DUF3795 domain-containing protein</fullName>
    </recommendedName>
</protein>
<evidence type="ECO:0000313" key="1">
    <source>
        <dbReference type="EMBL" id="GAG41758.1"/>
    </source>
</evidence>